<dbReference type="InterPro" id="IPR047297">
    <property type="entry name" value="FXYD_motif"/>
</dbReference>
<name>A0AAQ4PJD1_GASAC</name>
<dbReference type="Pfam" id="PF02038">
    <property type="entry name" value="ATP1G1_PLM_MAT8"/>
    <property type="match status" value="1"/>
</dbReference>
<evidence type="ECO:0000256" key="7">
    <source>
        <dbReference type="RuleBase" id="RU364131"/>
    </source>
</evidence>
<comment type="subcellular location">
    <subcellularLocation>
        <location evidence="1">Membrane</location>
        <topology evidence="1">Single-pass membrane protein</topology>
    </subcellularLocation>
</comment>
<evidence type="ECO:0000313" key="8">
    <source>
        <dbReference type="Ensembl" id="ENSGACP00000038900.1"/>
    </source>
</evidence>
<dbReference type="InterPro" id="IPR000272">
    <property type="entry name" value="Ion-transport_regulator_FXYD"/>
</dbReference>
<comment type="similarity">
    <text evidence="2 7">Belongs to the FXYD family.</text>
</comment>
<feature type="transmembrane region" description="Helical" evidence="7">
    <location>
        <begin position="48"/>
        <end position="65"/>
    </location>
</feature>
<evidence type="ECO:0000256" key="3">
    <source>
        <dbReference type="ARBA" id="ARBA00022448"/>
    </source>
</evidence>
<proteinExistence type="inferred from homology"/>
<dbReference type="GO" id="GO:0043269">
    <property type="term" value="P:regulation of monoatomic ion transport"/>
    <property type="evidence" value="ECO:0007669"/>
    <property type="project" value="InterPro"/>
</dbReference>
<comment type="caution">
    <text evidence="7">Lacks conserved residue(s) required for the propagation of feature annotation.</text>
</comment>
<dbReference type="Proteomes" id="UP000007635">
    <property type="component" value="Chromosome XX"/>
</dbReference>
<keyword evidence="6 7" id="KW-0472">Membrane</keyword>
<dbReference type="AlphaFoldDB" id="A0AAQ4PJD1"/>
<evidence type="ECO:0000256" key="1">
    <source>
        <dbReference type="ARBA" id="ARBA00004167"/>
    </source>
</evidence>
<evidence type="ECO:0000256" key="5">
    <source>
        <dbReference type="ARBA" id="ARBA00023065"/>
    </source>
</evidence>
<dbReference type="GeneTree" id="ENSGT01150000287037"/>
<evidence type="ECO:0000313" key="9">
    <source>
        <dbReference type="Proteomes" id="UP000007635"/>
    </source>
</evidence>
<dbReference type="GO" id="GO:0016020">
    <property type="term" value="C:membrane"/>
    <property type="evidence" value="ECO:0007669"/>
    <property type="project" value="UniProtKB-SubCell"/>
</dbReference>
<dbReference type="PROSITE" id="PS01310">
    <property type="entry name" value="FXYD"/>
    <property type="match status" value="1"/>
</dbReference>
<reference evidence="8 9" key="1">
    <citation type="journal article" date="2021" name="G3 (Bethesda)">
        <title>Improved contiguity of the threespine stickleback genome using long-read sequencing.</title>
        <authorList>
            <person name="Nath S."/>
            <person name="Shaw D.E."/>
            <person name="White M.A."/>
        </authorList>
    </citation>
    <scope>NUCLEOTIDE SEQUENCE [LARGE SCALE GENOMIC DNA]</scope>
    <source>
        <strain evidence="8 9">Lake Benthic</strain>
    </source>
</reference>
<organism evidence="8 9">
    <name type="scientific">Gasterosteus aculeatus aculeatus</name>
    <name type="common">three-spined stickleback</name>
    <dbReference type="NCBI Taxonomy" id="481459"/>
    <lineage>
        <taxon>Eukaryota</taxon>
        <taxon>Metazoa</taxon>
        <taxon>Chordata</taxon>
        <taxon>Craniata</taxon>
        <taxon>Vertebrata</taxon>
        <taxon>Euteleostomi</taxon>
        <taxon>Actinopterygii</taxon>
        <taxon>Neopterygii</taxon>
        <taxon>Teleostei</taxon>
        <taxon>Neoteleostei</taxon>
        <taxon>Acanthomorphata</taxon>
        <taxon>Eupercaria</taxon>
        <taxon>Perciformes</taxon>
        <taxon>Cottioidei</taxon>
        <taxon>Gasterosteales</taxon>
        <taxon>Gasterosteidae</taxon>
        <taxon>Gasterosteus</taxon>
    </lineage>
</organism>
<keyword evidence="3 7" id="KW-0813">Transport</keyword>
<keyword evidence="5 7" id="KW-0406">Ion transport</keyword>
<reference evidence="8" key="3">
    <citation type="submission" date="2025-09" db="UniProtKB">
        <authorList>
            <consortium name="Ensembl"/>
        </authorList>
    </citation>
    <scope>IDENTIFICATION</scope>
</reference>
<evidence type="ECO:0000256" key="4">
    <source>
        <dbReference type="ARBA" id="ARBA00022692"/>
    </source>
</evidence>
<evidence type="ECO:0000256" key="6">
    <source>
        <dbReference type="ARBA" id="ARBA00023136"/>
    </source>
</evidence>
<dbReference type="GO" id="GO:0099106">
    <property type="term" value="F:ion channel regulator activity"/>
    <property type="evidence" value="ECO:0007669"/>
    <property type="project" value="InterPro"/>
</dbReference>
<evidence type="ECO:0000256" key="2">
    <source>
        <dbReference type="ARBA" id="ARBA00005948"/>
    </source>
</evidence>
<dbReference type="GO" id="GO:0006811">
    <property type="term" value="P:monoatomic ion transport"/>
    <property type="evidence" value="ECO:0007669"/>
    <property type="project" value="UniProtKB-KW"/>
</dbReference>
<keyword evidence="7" id="KW-1133">Transmembrane helix</keyword>
<dbReference type="Gene3D" id="1.20.5.780">
    <property type="entry name" value="Single helix bin"/>
    <property type="match status" value="1"/>
</dbReference>
<accession>A0AAQ4PJD1</accession>
<feature type="transmembrane region" description="Helical" evidence="7">
    <location>
        <begin position="77"/>
        <end position="97"/>
    </location>
</feature>
<reference evidence="8" key="2">
    <citation type="submission" date="2025-08" db="UniProtKB">
        <authorList>
            <consortium name="Ensembl"/>
        </authorList>
    </citation>
    <scope>IDENTIFICATION</scope>
</reference>
<keyword evidence="9" id="KW-1185">Reference proteome</keyword>
<protein>
    <recommendedName>
        <fullName evidence="7">FXYD domain-containing ion transport regulator</fullName>
    </recommendedName>
</protein>
<keyword evidence="4 7" id="KW-0812">Transmembrane</keyword>
<dbReference type="Ensembl" id="ENSGACT00000054262.1">
    <property type="protein sequence ID" value="ENSGACP00000038900.1"/>
    <property type="gene ID" value="ENSGACG00000025917.1"/>
</dbReference>
<sequence length="115" mass="13044">MHSCVCVETKATWWEKHSALFIKHSSRVVSAFISFCFYPTLSCLKMGRLTAVAVIAVLFTLFMEAEANPFAYNYERLRIGGMIFCGFCFFGGIAFVVRNKCSMRNKKGEDDNSEI</sequence>